<sequence length="183" mass="20239">MSIPHILLVPYPAQGHVMPLMELAQIIAKRGLKVTFVNTDFLHNQIVNALSNKDGFEDGIHMVSLPNGLEPWEDRMDIAKVTEAVHRFMPGKLQELIENINNAEDDDKISCVIADVSVGWALEVADNLNIRPVVFCPAAAAQLAVFLSLPKLLENGIVENDGNITKKQIIHLSPTNHNATREH</sequence>
<dbReference type="GO" id="GO:0080043">
    <property type="term" value="F:quercetin 3-O-glucosyltransferase activity"/>
    <property type="evidence" value="ECO:0007669"/>
    <property type="project" value="TreeGrafter"/>
</dbReference>
<reference evidence="3" key="2">
    <citation type="submission" date="2023-05" db="EMBL/GenBank/DDBJ databases">
        <authorList>
            <person name="Schelkunov M.I."/>
        </authorList>
    </citation>
    <scope>NUCLEOTIDE SEQUENCE</scope>
    <source>
        <strain evidence="3">Hsosn_3</strain>
        <tissue evidence="3">Leaf</tissue>
    </source>
</reference>
<gene>
    <name evidence="3" type="ORF">POM88_053293</name>
</gene>
<dbReference type="InterPro" id="IPR058980">
    <property type="entry name" value="Glyco_transf_N"/>
</dbReference>
<dbReference type="GO" id="GO:0080044">
    <property type="term" value="F:quercetin 7-O-glucosyltransferase activity"/>
    <property type="evidence" value="ECO:0007669"/>
    <property type="project" value="TreeGrafter"/>
</dbReference>
<dbReference type="Proteomes" id="UP001237642">
    <property type="component" value="Unassembled WGS sequence"/>
</dbReference>
<dbReference type="SUPFAM" id="SSF53756">
    <property type="entry name" value="UDP-Glycosyltransferase/glycogen phosphorylase"/>
    <property type="match status" value="1"/>
</dbReference>
<dbReference type="Gene3D" id="3.40.50.2000">
    <property type="entry name" value="Glycogen Phosphorylase B"/>
    <property type="match status" value="1"/>
</dbReference>
<comment type="similarity">
    <text evidence="1">Belongs to the UDP-glycosyltransferase family.</text>
</comment>
<proteinExistence type="inferred from homology"/>
<organism evidence="3 4">
    <name type="scientific">Heracleum sosnowskyi</name>
    <dbReference type="NCBI Taxonomy" id="360622"/>
    <lineage>
        <taxon>Eukaryota</taxon>
        <taxon>Viridiplantae</taxon>
        <taxon>Streptophyta</taxon>
        <taxon>Embryophyta</taxon>
        <taxon>Tracheophyta</taxon>
        <taxon>Spermatophyta</taxon>
        <taxon>Magnoliopsida</taxon>
        <taxon>eudicotyledons</taxon>
        <taxon>Gunneridae</taxon>
        <taxon>Pentapetalae</taxon>
        <taxon>asterids</taxon>
        <taxon>campanulids</taxon>
        <taxon>Apiales</taxon>
        <taxon>Apiaceae</taxon>
        <taxon>Apioideae</taxon>
        <taxon>apioid superclade</taxon>
        <taxon>Tordylieae</taxon>
        <taxon>Tordyliinae</taxon>
        <taxon>Heracleum</taxon>
    </lineage>
</organism>
<dbReference type="AlphaFoldDB" id="A0AAD8LY11"/>
<accession>A0AAD8LY11</accession>
<keyword evidence="4" id="KW-1185">Reference proteome</keyword>
<evidence type="ECO:0000313" key="3">
    <source>
        <dbReference type="EMBL" id="KAK1352354.1"/>
    </source>
</evidence>
<dbReference type="PANTHER" id="PTHR11926:SF1412">
    <property type="entry name" value="UDP-GLYCOSYLTRANSFERASE 83A1-LIKE"/>
    <property type="match status" value="1"/>
</dbReference>
<comment type="caution">
    <text evidence="3">The sequence shown here is derived from an EMBL/GenBank/DDBJ whole genome shotgun (WGS) entry which is preliminary data.</text>
</comment>
<feature type="domain" description="Glycosyltransferase N-terminal" evidence="2">
    <location>
        <begin position="6"/>
        <end position="45"/>
    </location>
</feature>
<dbReference type="Pfam" id="PF26168">
    <property type="entry name" value="Glyco_transf_N"/>
    <property type="match status" value="1"/>
</dbReference>
<protein>
    <submittedName>
        <fullName evidence="3">UDP-glucuronosyl/UDP-glucosyltransferase</fullName>
    </submittedName>
</protein>
<reference evidence="3" key="1">
    <citation type="submission" date="2023-02" db="EMBL/GenBank/DDBJ databases">
        <title>Genome of toxic invasive species Heracleum sosnowskyi carries increased number of genes despite the absence of recent whole-genome duplications.</title>
        <authorList>
            <person name="Schelkunov M."/>
            <person name="Shtratnikova V."/>
            <person name="Makarenko M."/>
            <person name="Klepikova A."/>
            <person name="Omelchenko D."/>
            <person name="Novikova G."/>
            <person name="Obukhova E."/>
            <person name="Bogdanov V."/>
            <person name="Penin A."/>
            <person name="Logacheva M."/>
        </authorList>
    </citation>
    <scope>NUCLEOTIDE SEQUENCE</scope>
    <source>
        <strain evidence="3">Hsosn_3</strain>
        <tissue evidence="3">Leaf</tissue>
    </source>
</reference>
<evidence type="ECO:0000256" key="1">
    <source>
        <dbReference type="ARBA" id="ARBA00009995"/>
    </source>
</evidence>
<evidence type="ECO:0000313" key="4">
    <source>
        <dbReference type="Proteomes" id="UP001237642"/>
    </source>
</evidence>
<name>A0AAD8LY11_9APIA</name>
<dbReference type="PANTHER" id="PTHR11926">
    <property type="entry name" value="GLUCOSYL/GLUCURONOSYL TRANSFERASES"/>
    <property type="match status" value="1"/>
</dbReference>
<evidence type="ECO:0000259" key="2">
    <source>
        <dbReference type="Pfam" id="PF26168"/>
    </source>
</evidence>
<dbReference type="FunFam" id="3.40.50.2000:FF:000108">
    <property type="entry name" value="UDP-glycosyltransferase 83A1"/>
    <property type="match status" value="1"/>
</dbReference>
<dbReference type="EMBL" id="JAUIZM010000017">
    <property type="protein sequence ID" value="KAK1352354.1"/>
    <property type="molecule type" value="Genomic_DNA"/>
</dbReference>